<dbReference type="Proteomes" id="UP000681027">
    <property type="component" value="Unassembled WGS sequence"/>
</dbReference>
<evidence type="ECO:0000313" key="3">
    <source>
        <dbReference type="Proteomes" id="UP000681027"/>
    </source>
</evidence>
<gene>
    <name evidence="2" type="ORF">KHA94_00665</name>
</gene>
<comment type="caution">
    <text evidence="2">The sequence shown here is derived from an EMBL/GenBank/DDBJ whole genome shotgun (WGS) entry which is preliminary data.</text>
</comment>
<dbReference type="RefSeq" id="WP_213100250.1">
    <property type="nucleotide sequence ID" value="NZ_JAGYPM010000001.1"/>
</dbReference>
<proteinExistence type="predicted"/>
<dbReference type="EMBL" id="JAGYPM010000001">
    <property type="protein sequence ID" value="MBS4188730.1"/>
    <property type="molecule type" value="Genomic_DNA"/>
</dbReference>
<evidence type="ECO:0000256" key="1">
    <source>
        <dbReference type="SAM" id="Coils"/>
    </source>
</evidence>
<accession>A0ABS5NLN5</accession>
<protein>
    <submittedName>
        <fullName evidence="2">Uncharacterized protein</fullName>
    </submittedName>
</protein>
<keyword evidence="3" id="KW-1185">Reference proteome</keyword>
<name>A0ABS5NLN5_9BACI</name>
<evidence type="ECO:0000313" key="2">
    <source>
        <dbReference type="EMBL" id="MBS4188730.1"/>
    </source>
</evidence>
<sequence length="208" mass="24304">MKKNIMIPCTIIFMLFGSILWQAPRTTYAEQNTELEQHHHDFITKEDFQRLLDKGYSKKDILKAAHIAKYANKKTDDVLKIYKENDSSWKKTAEHYGLDMKKLKEECHEHKEKFLEEHKEIVIENVAEFSGKTKGEIQAWLDEGIPFRFILVGAAMAKASNKDLAEVIKLKKEGLSFKDIKQKLNIDSEKMRDEMKALMKNIKDDIKD</sequence>
<feature type="coiled-coil region" evidence="1">
    <location>
        <begin position="93"/>
        <end position="120"/>
    </location>
</feature>
<organism evidence="2 3">
    <name type="scientific">Cytobacillus citreus</name>
    <dbReference type="NCBI Taxonomy" id="2833586"/>
    <lineage>
        <taxon>Bacteria</taxon>
        <taxon>Bacillati</taxon>
        <taxon>Bacillota</taxon>
        <taxon>Bacilli</taxon>
        <taxon>Bacillales</taxon>
        <taxon>Bacillaceae</taxon>
        <taxon>Cytobacillus</taxon>
    </lineage>
</organism>
<reference evidence="2 3" key="1">
    <citation type="submission" date="2021-05" db="EMBL/GenBank/DDBJ databases">
        <title>Novel Bacillus species.</title>
        <authorList>
            <person name="Liu G."/>
        </authorList>
    </citation>
    <scope>NUCLEOTIDE SEQUENCE [LARGE SCALE GENOMIC DNA]</scope>
    <source>
        <strain evidence="2 3">FJAT-49705</strain>
    </source>
</reference>
<keyword evidence="1" id="KW-0175">Coiled coil</keyword>